<dbReference type="PROSITE" id="PS50088">
    <property type="entry name" value="ANK_REPEAT"/>
    <property type="match status" value="8"/>
</dbReference>
<feature type="repeat" description="ANK" evidence="3">
    <location>
        <begin position="450"/>
        <end position="482"/>
    </location>
</feature>
<organism evidence="6 7">
    <name type="scientific">Cladophialophora chaetospira</name>
    <dbReference type="NCBI Taxonomy" id="386627"/>
    <lineage>
        <taxon>Eukaryota</taxon>
        <taxon>Fungi</taxon>
        <taxon>Dikarya</taxon>
        <taxon>Ascomycota</taxon>
        <taxon>Pezizomycotina</taxon>
        <taxon>Eurotiomycetes</taxon>
        <taxon>Chaetothyriomycetidae</taxon>
        <taxon>Chaetothyriales</taxon>
        <taxon>Herpotrichiellaceae</taxon>
        <taxon>Cladophialophora</taxon>
    </lineage>
</organism>
<name>A0AA39CMG9_9EURO</name>
<gene>
    <name evidence="6" type="ORF">H2200_003223</name>
</gene>
<evidence type="ECO:0000256" key="4">
    <source>
        <dbReference type="SAM" id="MobiDB-lite"/>
    </source>
</evidence>
<dbReference type="EMBL" id="JAPDRK010000004">
    <property type="protein sequence ID" value="KAJ9613281.1"/>
    <property type="molecule type" value="Genomic_DNA"/>
</dbReference>
<dbReference type="Gene3D" id="1.25.40.20">
    <property type="entry name" value="Ankyrin repeat-containing domain"/>
    <property type="match status" value="4"/>
</dbReference>
<dbReference type="PANTHER" id="PTHR24198:SF165">
    <property type="entry name" value="ANKYRIN REPEAT-CONTAINING PROTEIN-RELATED"/>
    <property type="match status" value="1"/>
</dbReference>
<dbReference type="InterPro" id="IPR058525">
    <property type="entry name" value="DUF8212"/>
</dbReference>
<accession>A0AA39CMG9</accession>
<evidence type="ECO:0000256" key="1">
    <source>
        <dbReference type="ARBA" id="ARBA00022737"/>
    </source>
</evidence>
<reference evidence="6" key="1">
    <citation type="submission" date="2022-10" db="EMBL/GenBank/DDBJ databases">
        <title>Culturing micro-colonial fungi from biological soil crusts in the Mojave desert and describing Neophaeococcomyces mojavensis, and introducing the new genera and species Taxawa tesnikishii.</title>
        <authorList>
            <person name="Kurbessoian T."/>
            <person name="Stajich J.E."/>
        </authorList>
    </citation>
    <scope>NUCLEOTIDE SEQUENCE</scope>
    <source>
        <strain evidence="6">TK_41</strain>
    </source>
</reference>
<evidence type="ECO:0000313" key="7">
    <source>
        <dbReference type="Proteomes" id="UP001172673"/>
    </source>
</evidence>
<comment type="caution">
    <text evidence="6">The sequence shown here is derived from an EMBL/GenBank/DDBJ whole genome shotgun (WGS) entry which is preliminary data.</text>
</comment>
<dbReference type="PROSITE" id="PS50297">
    <property type="entry name" value="ANK_REP_REGION"/>
    <property type="match status" value="7"/>
</dbReference>
<dbReference type="AlphaFoldDB" id="A0AA39CMG9"/>
<dbReference type="Pfam" id="PF00023">
    <property type="entry name" value="Ank"/>
    <property type="match status" value="1"/>
</dbReference>
<evidence type="ECO:0000256" key="3">
    <source>
        <dbReference type="PROSITE-ProRule" id="PRU00023"/>
    </source>
</evidence>
<sequence length="645" mass="71315">MPLLYGEEHKAFRRLQEEIIKANDDYTIFAWKWSKTSDFSGPFAPSPDAFNDSFNVVMDEELEHVSEPITINSKGVFLWTQIFKSIGDSPFVFAVLPCKLDDMNQRLAIFVETCSEPLHHYRRIDHERLELIRYEWYSGLSVRKICIRQGHQVKVAPQLLSEVVKKGHTQLVKLMLKEGANPNRSFYEGRSALANAIFNEDEQLVRLLLKHGADPKPNNPYEPAPSTIANETNNMAIKRLLLGQNTGSRDADPQLIIRAAARGLTAHVTFLVRNGADPNQTDLEFRTSLSQAIIHRQLEVARLLLELGADIEQSTNFKGESMLVTASRSGEVSTVDILLNLGACVESRDTTGSTPLIQAVSNQHTAVADRLLQAGADPNAKDQGGRTPLILAAKAGYCHIVTGLIERGANLEDTDEAGNTPLRWAAHGGFQTVINILLEKGTNLEHATKRGVTALMLLARRGMDATAALFIDKGANVNVKDDTGCSALIYAIHARAWNVVDILFMGGADPHPSYRYLPQGEEALARLLRCECSTSPYGGWPGNERTTRFMEILISAGADIHSSDSEGNTALHWAAQSGYENFVLKLLEQGASPTRKNREGKTPSALAHCRLSTKATTALLVHEAERKRKSEVDEDKQQIQKRRKG</sequence>
<dbReference type="Proteomes" id="UP001172673">
    <property type="component" value="Unassembled WGS sequence"/>
</dbReference>
<feature type="compositionally biased region" description="Basic and acidic residues" evidence="4">
    <location>
        <begin position="623"/>
        <end position="638"/>
    </location>
</feature>
<protein>
    <recommendedName>
        <fullName evidence="5">DUF8212 domain-containing protein</fullName>
    </recommendedName>
</protein>
<feature type="region of interest" description="Disordered" evidence="4">
    <location>
        <begin position="623"/>
        <end position="645"/>
    </location>
</feature>
<dbReference type="Pfam" id="PF12796">
    <property type="entry name" value="Ank_2"/>
    <property type="match status" value="4"/>
</dbReference>
<dbReference type="SUPFAM" id="SSF48403">
    <property type="entry name" value="Ankyrin repeat"/>
    <property type="match status" value="2"/>
</dbReference>
<feature type="repeat" description="ANK" evidence="3">
    <location>
        <begin position="417"/>
        <end position="449"/>
    </location>
</feature>
<dbReference type="InterPro" id="IPR036770">
    <property type="entry name" value="Ankyrin_rpt-contain_sf"/>
</dbReference>
<dbReference type="InterPro" id="IPR002110">
    <property type="entry name" value="Ankyrin_rpt"/>
</dbReference>
<keyword evidence="7" id="KW-1185">Reference proteome</keyword>
<feature type="repeat" description="ANK" evidence="3">
    <location>
        <begin position="566"/>
        <end position="598"/>
    </location>
</feature>
<dbReference type="SMART" id="SM00248">
    <property type="entry name" value="ANK"/>
    <property type="match status" value="11"/>
</dbReference>
<feature type="repeat" description="ANK" evidence="3">
    <location>
        <begin position="284"/>
        <end position="316"/>
    </location>
</feature>
<dbReference type="PANTHER" id="PTHR24198">
    <property type="entry name" value="ANKYRIN REPEAT AND PROTEIN KINASE DOMAIN-CONTAINING PROTEIN"/>
    <property type="match status" value="1"/>
</dbReference>
<feature type="domain" description="DUF8212" evidence="5">
    <location>
        <begin position="10"/>
        <end position="33"/>
    </location>
</feature>
<keyword evidence="2 3" id="KW-0040">ANK repeat</keyword>
<evidence type="ECO:0000256" key="2">
    <source>
        <dbReference type="ARBA" id="ARBA00023043"/>
    </source>
</evidence>
<feature type="repeat" description="ANK" evidence="3">
    <location>
        <begin position="318"/>
        <end position="350"/>
    </location>
</feature>
<dbReference type="Pfam" id="PF26640">
    <property type="entry name" value="DUF8212"/>
    <property type="match status" value="1"/>
</dbReference>
<feature type="repeat" description="ANK" evidence="3">
    <location>
        <begin position="384"/>
        <end position="416"/>
    </location>
</feature>
<evidence type="ECO:0000313" key="6">
    <source>
        <dbReference type="EMBL" id="KAJ9613281.1"/>
    </source>
</evidence>
<proteinExistence type="predicted"/>
<evidence type="ECO:0000259" key="5">
    <source>
        <dbReference type="Pfam" id="PF26640"/>
    </source>
</evidence>
<keyword evidence="1" id="KW-0677">Repeat</keyword>
<feature type="repeat" description="ANK" evidence="3">
    <location>
        <begin position="188"/>
        <end position="220"/>
    </location>
</feature>
<feature type="repeat" description="ANK" evidence="3">
    <location>
        <begin position="351"/>
        <end position="383"/>
    </location>
</feature>